<dbReference type="SUPFAM" id="SSF51735">
    <property type="entry name" value="NAD(P)-binding Rossmann-fold domains"/>
    <property type="match status" value="1"/>
</dbReference>
<dbReference type="SMART" id="SM00822">
    <property type="entry name" value="PKS_KR"/>
    <property type="match status" value="1"/>
</dbReference>
<keyword evidence="5" id="KW-0812">Transmembrane</keyword>
<gene>
    <name evidence="7" type="ORF">VKT23_001793</name>
</gene>
<dbReference type="EMBL" id="JBANRG010000002">
    <property type="protein sequence ID" value="KAK7470366.1"/>
    <property type="molecule type" value="Genomic_DNA"/>
</dbReference>
<keyword evidence="3" id="KW-0560">Oxidoreductase</keyword>
<protein>
    <recommendedName>
        <fullName evidence="6">Ketoreductase domain-containing protein</fullName>
    </recommendedName>
</protein>
<keyword evidence="5" id="KW-0472">Membrane</keyword>
<dbReference type="InterPro" id="IPR020904">
    <property type="entry name" value="Sc_DH/Rdtase_CS"/>
</dbReference>
<dbReference type="CDD" id="cd05339">
    <property type="entry name" value="17beta-HSDXI-like_SDR_c"/>
    <property type="match status" value="1"/>
</dbReference>
<evidence type="ECO:0000256" key="1">
    <source>
        <dbReference type="ARBA" id="ARBA00006484"/>
    </source>
</evidence>
<evidence type="ECO:0000313" key="7">
    <source>
        <dbReference type="EMBL" id="KAK7470366.1"/>
    </source>
</evidence>
<keyword evidence="8" id="KW-1185">Reference proteome</keyword>
<feature type="transmembrane region" description="Helical" evidence="5">
    <location>
        <begin position="22"/>
        <end position="42"/>
    </location>
</feature>
<reference evidence="7 8" key="1">
    <citation type="submission" date="2024-01" db="EMBL/GenBank/DDBJ databases">
        <title>A draft genome for the cacao thread blight pathogen Marasmiellus scandens.</title>
        <authorList>
            <person name="Baruah I.K."/>
            <person name="Leung J."/>
            <person name="Bukari Y."/>
            <person name="Amoako-Attah I."/>
            <person name="Meinhardt L.W."/>
            <person name="Bailey B.A."/>
            <person name="Cohen S.P."/>
        </authorList>
    </citation>
    <scope>NUCLEOTIDE SEQUENCE [LARGE SCALE GENOMIC DNA]</scope>
    <source>
        <strain evidence="7 8">GH-19</strain>
    </source>
</reference>
<dbReference type="PANTHER" id="PTHR24322:SF736">
    <property type="entry name" value="RETINOL DEHYDROGENASE 10"/>
    <property type="match status" value="1"/>
</dbReference>
<evidence type="ECO:0000256" key="3">
    <source>
        <dbReference type="ARBA" id="ARBA00023002"/>
    </source>
</evidence>
<dbReference type="Gene3D" id="3.40.50.720">
    <property type="entry name" value="NAD(P)-binding Rossmann-like Domain"/>
    <property type="match status" value="1"/>
</dbReference>
<organism evidence="7 8">
    <name type="scientific">Marasmiellus scandens</name>
    <dbReference type="NCBI Taxonomy" id="2682957"/>
    <lineage>
        <taxon>Eukaryota</taxon>
        <taxon>Fungi</taxon>
        <taxon>Dikarya</taxon>
        <taxon>Basidiomycota</taxon>
        <taxon>Agaricomycotina</taxon>
        <taxon>Agaricomycetes</taxon>
        <taxon>Agaricomycetidae</taxon>
        <taxon>Agaricales</taxon>
        <taxon>Marasmiineae</taxon>
        <taxon>Omphalotaceae</taxon>
        <taxon>Marasmiellus</taxon>
    </lineage>
</organism>
<dbReference type="InterPro" id="IPR036291">
    <property type="entry name" value="NAD(P)-bd_dom_sf"/>
</dbReference>
<proteinExistence type="inferred from homology"/>
<comment type="similarity">
    <text evidence="1 4">Belongs to the short-chain dehydrogenases/reductases (SDR) family.</text>
</comment>
<accession>A0ABR1K007</accession>
<feature type="transmembrane region" description="Helical" evidence="5">
    <location>
        <begin position="51"/>
        <end position="68"/>
    </location>
</feature>
<keyword evidence="5" id="KW-1133">Transmembrane helix</keyword>
<evidence type="ECO:0000313" key="8">
    <source>
        <dbReference type="Proteomes" id="UP001498398"/>
    </source>
</evidence>
<evidence type="ECO:0000259" key="6">
    <source>
        <dbReference type="SMART" id="SM00822"/>
    </source>
</evidence>
<name>A0ABR1K007_9AGAR</name>
<evidence type="ECO:0000256" key="4">
    <source>
        <dbReference type="RuleBase" id="RU000363"/>
    </source>
</evidence>
<sequence length="362" mass="40912">MDHDTDVTPVFDNLDLDLVVKVLSHTFFGPFFIFFIPIFFFFQGSKTTDPLVVYPSVYFVILCLFWFVKWSSRLYRNQGNLFFAPPRFDWGEQVVVITGGSSGVGELLANTLAVRNVTVAVLDIKPIVTENYNINYYKCDVSKWEEVEAVAKKIKEELGDPTVVVNNAGVVQGKLITDLTATDVQQTFGVNTLSHFWTLKAFLPAMIAKNQGHVVTVSSNMGISGVAQMSDYCASKAAVNMMHEALRFELDKLHRAPSVRTTLICPGRIDTPLFSKMDYPETPFHKFLMPTIPPITVVKSIIQALDDQHSQTVYLPFYVNAQPYVQHLPSFLRDFAQWVTNADYSMRTFVKTSGKREDEKSE</sequence>
<evidence type="ECO:0000256" key="2">
    <source>
        <dbReference type="ARBA" id="ARBA00022857"/>
    </source>
</evidence>
<comment type="caution">
    <text evidence="7">The sequence shown here is derived from an EMBL/GenBank/DDBJ whole genome shotgun (WGS) entry which is preliminary data.</text>
</comment>
<dbReference type="PANTHER" id="PTHR24322">
    <property type="entry name" value="PKSB"/>
    <property type="match status" value="1"/>
</dbReference>
<dbReference type="Pfam" id="PF00106">
    <property type="entry name" value="adh_short"/>
    <property type="match status" value="1"/>
</dbReference>
<dbReference type="InterPro" id="IPR057326">
    <property type="entry name" value="KR_dom"/>
</dbReference>
<dbReference type="Proteomes" id="UP001498398">
    <property type="component" value="Unassembled WGS sequence"/>
</dbReference>
<dbReference type="PRINTS" id="PR00081">
    <property type="entry name" value="GDHRDH"/>
</dbReference>
<dbReference type="PRINTS" id="PR00080">
    <property type="entry name" value="SDRFAMILY"/>
</dbReference>
<keyword evidence="2" id="KW-0521">NADP</keyword>
<evidence type="ECO:0000256" key="5">
    <source>
        <dbReference type="SAM" id="Phobius"/>
    </source>
</evidence>
<dbReference type="PROSITE" id="PS00061">
    <property type="entry name" value="ADH_SHORT"/>
    <property type="match status" value="1"/>
</dbReference>
<feature type="domain" description="Ketoreductase" evidence="6">
    <location>
        <begin position="93"/>
        <end position="272"/>
    </location>
</feature>
<dbReference type="InterPro" id="IPR002347">
    <property type="entry name" value="SDR_fam"/>
</dbReference>